<dbReference type="GO" id="GO:0061632">
    <property type="term" value="F:RNA lariat debranching enzyme activator activity"/>
    <property type="evidence" value="ECO:0007669"/>
    <property type="project" value="TreeGrafter"/>
</dbReference>
<feature type="compositionally biased region" description="Low complexity" evidence="2">
    <location>
        <begin position="77"/>
        <end position="98"/>
    </location>
</feature>
<evidence type="ECO:0000313" key="4">
    <source>
        <dbReference type="EMBL" id="KAF1751319.1"/>
    </source>
</evidence>
<dbReference type="Pfam" id="PF04677">
    <property type="entry name" value="CwfJ_C_1"/>
    <property type="match status" value="1"/>
</dbReference>
<dbReference type="GeneID" id="9824018"/>
<dbReference type="Pfam" id="PF07716">
    <property type="entry name" value="bZIP_2"/>
    <property type="match status" value="1"/>
</dbReference>
<organism evidence="4 5">
    <name type="scientific">Caenorhabditis remanei</name>
    <name type="common">Caenorhabditis vulgaris</name>
    <dbReference type="NCBI Taxonomy" id="31234"/>
    <lineage>
        <taxon>Eukaryota</taxon>
        <taxon>Metazoa</taxon>
        <taxon>Ecdysozoa</taxon>
        <taxon>Nematoda</taxon>
        <taxon>Chromadorea</taxon>
        <taxon>Rhabditida</taxon>
        <taxon>Rhabditina</taxon>
        <taxon>Rhabditomorpha</taxon>
        <taxon>Rhabditoidea</taxon>
        <taxon>Rhabditidae</taxon>
        <taxon>Peloderinae</taxon>
        <taxon>Caenorhabditis</taxon>
    </lineage>
</organism>
<dbReference type="PROSITE" id="PS50217">
    <property type="entry name" value="BZIP"/>
    <property type="match status" value="1"/>
</dbReference>
<feature type="compositionally biased region" description="Basic and acidic residues" evidence="2">
    <location>
        <begin position="113"/>
        <end position="140"/>
    </location>
</feature>
<dbReference type="GO" id="GO:0000398">
    <property type="term" value="P:mRNA splicing, via spliceosome"/>
    <property type="evidence" value="ECO:0007669"/>
    <property type="project" value="TreeGrafter"/>
</dbReference>
<feature type="region of interest" description="Disordered" evidence="2">
    <location>
        <begin position="512"/>
        <end position="555"/>
    </location>
</feature>
<feature type="region of interest" description="Disordered" evidence="2">
    <location>
        <begin position="59"/>
        <end position="140"/>
    </location>
</feature>
<dbReference type="PANTHER" id="PTHR12072">
    <property type="entry name" value="CWF19, CELL CYCLE CONTROL PROTEIN"/>
    <property type="match status" value="1"/>
</dbReference>
<feature type="compositionally biased region" description="Gly residues" evidence="2">
    <location>
        <begin position="531"/>
        <end position="540"/>
    </location>
</feature>
<dbReference type="InterPro" id="IPR006768">
    <property type="entry name" value="Cwf19-like_C_dom-1"/>
</dbReference>
<dbReference type="GO" id="GO:0071014">
    <property type="term" value="C:post-mRNA release spliceosomal complex"/>
    <property type="evidence" value="ECO:0007669"/>
    <property type="project" value="TreeGrafter"/>
</dbReference>
<evidence type="ECO:0000256" key="1">
    <source>
        <dbReference type="ARBA" id="ARBA00006795"/>
    </source>
</evidence>
<comment type="similarity">
    <text evidence="1">Belongs to the CWF19 family.</text>
</comment>
<dbReference type="SMART" id="SM00338">
    <property type="entry name" value="BRLZ"/>
    <property type="match status" value="1"/>
</dbReference>
<proteinExistence type="inferred from homology"/>
<dbReference type="CDD" id="cd07380">
    <property type="entry name" value="MPP_CWF19_N"/>
    <property type="match status" value="1"/>
</dbReference>
<dbReference type="Pfam" id="PF04676">
    <property type="entry name" value="CwfJ_C_2"/>
    <property type="match status" value="1"/>
</dbReference>
<dbReference type="SUPFAM" id="SSF57959">
    <property type="entry name" value="Leucine zipper domain"/>
    <property type="match status" value="1"/>
</dbReference>
<dbReference type="EMBL" id="WUAV01000005">
    <property type="protein sequence ID" value="KAF1751319.1"/>
    <property type="molecule type" value="Genomic_DNA"/>
</dbReference>
<gene>
    <name evidence="4" type="ORF">GCK72_017873</name>
</gene>
<dbReference type="FunFam" id="1.20.5.170:FF:000109">
    <property type="entry name" value="ATF (cAMP-dependent transcription factor) family"/>
    <property type="match status" value="1"/>
</dbReference>
<dbReference type="RefSeq" id="XP_003112706.2">
    <property type="nucleotide sequence ID" value="XM_003112658.2"/>
</dbReference>
<accession>A0A6A5GA13</accession>
<dbReference type="InterPro" id="IPR006767">
    <property type="entry name" value="Cwf19-like_C_dom-2"/>
</dbReference>
<reference evidence="4 5" key="1">
    <citation type="submission" date="2019-12" db="EMBL/GenBank/DDBJ databases">
        <title>Chromosome-level assembly of the Caenorhabditis remanei genome.</title>
        <authorList>
            <person name="Teterina A.A."/>
            <person name="Willis J.H."/>
            <person name="Phillips P.C."/>
        </authorList>
    </citation>
    <scope>NUCLEOTIDE SEQUENCE [LARGE SCALE GENOMIC DNA]</scope>
    <source>
        <strain evidence="4 5">PX506</strain>
        <tissue evidence="4">Whole organism</tissue>
    </source>
</reference>
<dbReference type="AlphaFoldDB" id="A0A6A5GA13"/>
<dbReference type="InterPro" id="IPR040194">
    <property type="entry name" value="Cwf19-like"/>
</dbReference>
<sequence length="773" mass="85855">MASCHEPSTFKSLCAHPSTLTTPFDVSPYSSAFHLPIHPALLSNSHLLHLNTYNPTSYDPTDRLFEQNNNNSEKAESCSSRDSSHDSSSPTSTGGSSRDNVIVRNESKRKKDQVKDEAYWERRRKNNDAAKRSRDQRRVKEDEMALRAANLEHENMLLRVELDQLRAETDKLRTLILTTPSTSITIPIPLHPIAPLTQLAPTTLLTTQSPSSVITTSQIFAPLPLKIPTTPPPSSLLRSTMTTQQAKILCCGDVNGNFVELIKKLTVTEKKNGPFDSLFCVGEFFGDDDEANEKVINGNIEFPIPTYILGPSNPRYSYLYPEESIEFSSNLTYLGKKGLLNTASGLQIAYLSGVEGTSKEMSCFDKSDVEELLIPLGTQVGFSGTDILLTSMWPTDVARHSHNQPSKPPAGSILLAKLAAQLKPRYHFAGLGVHYERQPYRNHRVLLEPARHTTRFIGLAPVGNKEKQKWLYACNVKPMRKMEKEELTAQPPNASEFPYRELLEEVAAKETLERMNGKGQRPEGSQYRFEMGGGEDGGGNGRKRYNDGGNDGPRNKQPAGPCWFCLSNVDAEKHLVVAIGSSCYAAMPKGPLTDDHVMVLSVGHIQSQVSAPVEVRDEIEKFKNAFTLMANKQGKALVSFERNFRTQHLQVQMVMIDKTSTKALKSSFTSAAACAGFELVTMGPDENLLDMVNEGCPYFVAELPDGSKLFTRNMKGFPLQFGREVLSSTPILDCEDKVDWKSCVLSKEKETELVNKLKADFKPFDFTADDDSD</sequence>
<dbReference type="PANTHER" id="PTHR12072:SF4">
    <property type="entry name" value="CWF19-LIKE PROTEIN 1"/>
    <property type="match status" value="1"/>
</dbReference>
<name>A0A6A5GA13_CAERE</name>
<dbReference type="Proteomes" id="UP000483820">
    <property type="component" value="Chromosome V"/>
</dbReference>
<dbReference type="CTD" id="9824018"/>
<protein>
    <recommendedName>
        <fullName evidence="3">BZIP domain-containing protein</fullName>
    </recommendedName>
</protein>
<comment type="caution">
    <text evidence="4">The sequence shown here is derived from an EMBL/GenBank/DDBJ whole genome shotgun (WGS) entry which is preliminary data.</text>
</comment>
<dbReference type="InterPro" id="IPR046347">
    <property type="entry name" value="bZIP_sf"/>
</dbReference>
<dbReference type="CDD" id="cd14695">
    <property type="entry name" value="bZIP_HLF"/>
    <property type="match status" value="1"/>
</dbReference>
<dbReference type="SUPFAM" id="SSF54197">
    <property type="entry name" value="HIT-like"/>
    <property type="match status" value="1"/>
</dbReference>
<evidence type="ECO:0000259" key="3">
    <source>
        <dbReference type="PROSITE" id="PS50217"/>
    </source>
</evidence>
<evidence type="ECO:0000256" key="2">
    <source>
        <dbReference type="SAM" id="MobiDB-lite"/>
    </source>
</evidence>
<dbReference type="GO" id="GO:0003700">
    <property type="term" value="F:DNA-binding transcription factor activity"/>
    <property type="evidence" value="ECO:0007669"/>
    <property type="project" value="InterPro"/>
</dbReference>
<dbReference type="InterPro" id="IPR004827">
    <property type="entry name" value="bZIP"/>
</dbReference>
<dbReference type="InterPro" id="IPR036265">
    <property type="entry name" value="HIT-like_sf"/>
</dbReference>
<evidence type="ECO:0000313" key="5">
    <source>
        <dbReference type="Proteomes" id="UP000483820"/>
    </source>
</evidence>
<feature type="domain" description="BZIP" evidence="3">
    <location>
        <begin position="116"/>
        <end position="179"/>
    </location>
</feature>
<dbReference type="Gene3D" id="1.20.5.170">
    <property type="match status" value="1"/>
</dbReference>
<dbReference type="KEGG" id="crq:GCK72_017873"/>